<dbReference type="Proteomes" id="UP000217930">
    <property type="component" value="Unassembled WGS sequence"/>
</dbReference>
<sequence>MFLRDLFALRGNNKKSTRNCSSLSVGLSAVWGICSINKRSSENIFRRPWIRISSATLVY</sequence>
<reference evidence="1 2" key="1">
    <citation type="journal article" date="2017" name="Clin. Infect. Dis.">
        <title>Increased Risk for Meningococcal Disease among Men who have Sex with Men in the United States, 2012-2015.</title>
        <authorList>
            <person name="Folaranmi T.A."/>
            <person name="Kretz C.B."/>
            <person name="Kamiya H."/>
            <person name="MacNeil J.R."/>
            <person name="Whaley M.J."/>
            <person name="Blain A."/>
            <person name="Antwi M."/>
            <person name="Dorsinville M."/>
            <person name="Pacilli M."/>
            <person name="Smith S."/>
            <person name="Civen R."/>
            <person name="Ngo V."/>
            <person name="Winter K."/>
            <person name="Harriman K."/>
            <person name="Wang X."/>
            <person name="Bowen V.B."/>
            <person name="Patel M."/>
            <person name="Martin S."/>
            <person name="Misegades L."/>
            <person name="Meyer S.A."/>
        </authorList>
    </citation>
    <scope>NUCLEOTIDE SEQUENCE [LARGE SCALE GENOMIC DNA]</scope>
    <source>
        <strain evidence="1 2">M26503</strain>
    </source>
</reference>
<evidence type="ECO:0000313" key="1">
    <source>
        <dbReference type="EMBL" id="PBJ89155.1"/>
    </source>
</evidence>
<comment type="caution">
    <text evidence="1">The sequence shown here is derived from an EMBL/GenBank/DDBJ whole genome shotgun (WGS) entry which is preliminary data.</text>
</comment>
<evidence type="ECO:0000313" key="2">
    <source>
        <dbReference type="Proteomes" id="UP000217930"/>
    </source>
</evidence>
<accession>A0AB36RW43</accession>
<name>A0AB36RW43_NEIME</name>
<dbReference type="EMBL" id="NTLY01000001">
    <property type="protein sequence ID" value="PBJ89155.1"/>
    <property type="molecule type" value="Genomic_DNA"/>
</dbReference>
<proteinExistence type="predicted"/>
<dbReference type="AlphaFoldDB" id="A0AB36RW43"/>
<gene>
    <name evidence="1" type="ORF">CNQ34_02435</name>
</gene>
<organism evidence="1 2">
    <name type="scientific">Neisseria meningitidis</name>
    <dbReference type="NCBI Taxonomy" id="487"/>
    <lineage>
        <taxon>Bacteria</taxon>
        <taxon>Pseudomonadati</taxon>
        <taxon>Pseudomonadota</taxon>
        <taxon>Betaproteobacteria</taxon>
        <taxon>Neisseriales</taxon>
        <taxon>Neisseriaceae</taxon>
        <taxon>Neisseria</taxon>
    </lineage>
</organism>
<protein>
    <submittedName>
        <fullName evidence="1">Uncharacterized protein</fullName>
    </submittedName>
</protein>